<evidence type="ECO:0000256" key="2">
    <source>
        <dbReference type="ARBA" id="ARBA00022475"/>
    </source>
</evidence>
<evidence type="ECO:0000256" key="1">
    <source>
        <dbReference type="ARBA" id="ARBA00022448"/>
    </source>
</evidence>
<dbReference type="Proteomes" id="UP000190774">
    <property type="component" value="Unassembled WGS sequence"/>
</dbReference>
<keyword evidence="5 11" id="KW-0547">Nucleotide-binding</keyword>
<dbReference type="EMBL" id="FUYE01000001">
    <property type="protein sequence ID" value="SKA76055.1"/>
    <property type="molecule type" value="Genomic_DNA"/>
</dbReference>
<dbReference type="PANTHER" id="PTHR30042:SF2">
    <property type="entry name" value="POTASSIUM-TRANSPORTING ATPASE KDPC SUBUNIT"/>
    <property type="match status" value="1"/>
</dbReference>
<reference evidence="13" key="1">
    <citation type="submission" date="2017-02" db="EMBL/GenBank/DDBJ databases">
        <authorList>
            <person name="Varghese N."/>
            <person name="Submissions S."/>
        </authorList>
    </citation>
    <scope>NUCLEOTIDE SEQUENCE [LARGE SCALE GENOMIC DNA]</scope>
    <source>
        <strain evidence="13">ATCC 700200</strain>
    </source>
</reference>
<comment type="subunit">
    <text evidence="11">The system is composed of three essential subunits: KdpA, KdpB and KdpC.</text>
</comment>
<keyword evidence="2 11" id="KW-1003">Cell membrane</keyword>
<evidence type="ECO:0000256" key="3">
    <source>
        <dbReference type="ARBA" id="ARBA00022538"/>
    </source>
</evidence>
<comment type="similarity">
    <text evidence="11">Belongs to the KdpC family.</text>
</comment>
<dbReference type="STRING" id="48467.SAMN02745166_00115"/>
<dbReference type="InterPro" id="IPR003820">
    <property type="entry name" value="KdpC"/>
</dbReference>
<comment type="function">
    <text evidence="11">Part of the high-affinity ATP-driven potassium transport (or Kdp) system, which catalyzes the hydrolysis of ATP coupled with the electrogenic transport of potassium into the cytoplasm. This subunit acts as a catalytic chaperone that increases the ATP-binding affinity of the ATP-hydrolyzing subunit KdpB by the formation of a transient KdpB/KdpC/ATP ternary complex.</text>
</comment>
<dbReference type="HAMAP" id="MF_00276">
    <property type="entry name" value="KdpC"/>
    <property type="match status" value="1"/>
</dbReference>
<evidence type="ECO:0000256" key="11">
    <source>
        <dbReference type="HAMAP-Rule" id="MF_00276"/>
    </source>
</evidence>
<keyword evidence="3 11" id="KW-0633">Potassium transport</keyword>
<organism evidence="12 13">
    <name type="scientific">Prosthecobacter debontii</name>
    <dbReference type="NCBI Taxonomy" id="48467"/>
    <lineage>
        <taxon>Bacteria</taxon>
        <taxon>Pseudomonadati</taxon>
        <taxon>Verrucomicrobiota</taxon>
        <taxon>Verrucomicrobiia</taxon>
        <taxon>Verrucomicrobiales</taxon>
        <taxon>Verrucomicrobiaceae</taxon>
        <taxon>Prosthecobacter</taxon>
    </lineage>
</organism>
<sequence length="200" mass="21335">MKTFLYELFPALRATGVLCLVTCGAYPLLVTGVAEAFFKSQAHGSLITDGSGTIRGSYWIGQSFTSETYFHSRPSTAGEGYDAAASGGSNLGPTSQKLHDLIEQRITAYRSINGLLKDTAVPADAVTTSASGLDPHISVGNAQLQAPRVAQARGLSLDDVQRCITDCSEKRDLGFLGDARVHVLKLNLALDDLKPVPRHE</sequence>
<comment type="subcellular location">
    <subcellularLocation>
        <location evidence="11">Cell membrane</location>
        <topology evidence="11">Single-pass membrane protein</topology>
    </subcellularLocation>
</comment>
<dbReference type="OrthoDB" id="9809491at2"/>
<evidence type="ECO:0000256" key="6">
    <source>
        <dbReference type="ARBA" id="ARBA00022840"/>
    </source>
</evidence>
<dbReference type="PANTHER" id="PTHR30042">
    <property type="entry name" value="POTASSIUM-TRANSPORTING ATPASE C CHAIN"/>
    <property type="match status" value="1"/>
</dbReference>
<evidence type="ECO:0000256" key="9">
    <source>
        <dbReference type="ARBA" id="ARBA00023065"/>
    </source>
</evidence>
<evidence type="ECO:0000256" key="5">
    <source>
        <dbReference type="ARBA" id="ARBA00022741"/>
    </source>
</evidence>
<dbReference type="NCBIfam" id="NF001454">
    <property type="entry name" value="PRK00315.1"/>
    <property type="match status" value="1"/>
</dbReference>
<evidence type="ECO:0000256" key="8">
    <source>
        <dbReference type="ARBA" id="ARBA00022989"/>
    </source>
</evidence>
<evidence type="ECO:0000256" key="4">
    <source>
        <dbReference type="ARBA" id="ARBA00022692"/>
    </source>
</evidence>
<keyword evidence="9 11" id="KW-0406">Ion transport</keyword>
<keyword evidence="10 11" id="KW-0472">Membrane</keyword>
<protein>
    <recommendedName>
        <fullName evidence="11">Potassium-transporting ATPase KdpC subunit</fullName>
    </recommendedName>
    <alternativeName>
        <fullName evidence="11">ATP phosphohydrolase [potassium-transporting] C chain</fullName>
    </alternativeName>
    <alternativeName>
        <fullName evidence="11">Potassium-binding and translocating subunit C</fullName>
    </alternativeName>
    <alternativeName>
        <fullName evidence="11">Potassium-translocating ATPase C chain</fullName>
    </alternativeName>
</protein>
<evidence type="ECO:0000256" key="7">
    <source>
        <dbReference type="ARBA" id="ARBA00022958"/>
    </source>
</evidence>
<gene>
    <name evidence="11" type="primary">kdpC</name>
    <name evidence="12" type="ORF">SAMN02745166_00115</name>
</gene>
<accession>A0A1T4WGM0</accession>
<dbReference type="GO" id="GO:0008556">
    <property type="term" value="F:P-type potassium transmembrane transporter activity"/>
    <property type="evidence" value="ECO:0007669"/>
    <property type="project" value="InterPro"/>
</dbReference>
<keyword evidence="13" id="KW-1185">Reference proteome</keyword>
<evidence type="ECO:0000313" key="13">
    <source>
        <dbReference type="Proteomes" id="UP000190774"/>
    </source>
</evidence>
<dbReference type="NCBIfam" id="TIGR00681">
    <property type="entry name" value="kdpC"/>
    <property type="match status" value="1"/>
</dbReference>
<dbReference type="AlphaFoldDB" id="A0A1T4WGM0"/>
<dbReference type="GO" id="GO:0005524">
    <property type="term" value="F:ATP binding"/>
    <property type="evidence" value="ECO:0007669"/>
    <property type="project" value="UniProtKB-UniRule"/>
</dbReference>
<dbReference type="RefSeq" id="WP_078811358.1">
    <property type="nucleotide sequence ID" value="NZ_FUYE01000001.1"/>
</dbReference>
<proteinExistence type="inferred from homology"/>
<dbReference type="PIRSF" id="PIRSF001296">
    <property type="entry name" value="K_ATPase_KdpC"/>
    <property type="match status" value="1"/>
</dbReference>
<name>A0A1T4WGM0_9BACT</name>
<keyword evidence="1 11" id="KW-0813">Transport</keyword>
<keyword evidence="4 11" id="KW-0812">Transmembrane</keyword>
<dbReference type="GO" id="GO:0005886">
    <property type="term" value="C:plasma membrane"/>
    <property type="evidence" value="ECO:0007669"/>
    <property type="project" value="UniProtKB-SubCell"/>
</dbReference>
<keyword evidence="6 11" id="KW-0067">ATP-binding</keyword>
<keyword evidence="7 11" id="KW-0630">Potassium</keyword>
<evidence type="ECO:0000256" key="10">
    <source>
        <dbReference type="ARBA" id="ARBA00023136"/>
    </source>
</evidence>
<dbReference type="Pfam" id="PF02669">
    <property type="entry name" value="KdpC"/>
    <property type="match status" value="1"/>
</dbReference>
<keyword evidence="8 11" id="KW-1133">Transmembrane helix</keyword>
<evidence type="ECO:0000313" key="12">
    <source>
        <dbReference type="EMBL" id="SKA76055.1"/>
    </source>
</evidence>